<dbReference type="InterPro" id="IPR032710">
    <property type="entry name" value="NTF2-like_dom_sf"/>
</dbReference>
<organism evidence="2 3">
    <name type="scientific">Mucilaginibacter boryungensis</name>
    <dbReference type="NCBI Taxonomy" id="768480"/>
    <lineage>
        <taxon>Bacteria</taxon>
        <taxon>Pseudomonadati</taxon>
        <taxon>Bacteroidota</taxon>
        <taxon>Sphingobacteriia</taxon>
        <taxon>Sphingobacteriales</taxon>
        <taxon>Sphingobacteriaceae</taxon>
        <taxon>Mucilaginibacter</taxon>
    </lineage>
</organism>
<comment type="caution">
    <text evidence="2">The sequence shown here is derived from an EMBL/GenBank/DDBJ whole genome shotgun (WGS) entry which is preliminary data.</text>
</comment>
<accession>A0ABR9XFU9</accession>
<name>A0ABR9XFU9_9SPHI</name>
<reference evidence="2 3" key="1">
    <citation type="submission" date="2020-10" db="EMBL/GenBank/DDBJ databases">
        <title>Mucilaginibacter mali sp. nov., isolated from rhizosphere soil of apple orchard.</title>
        <authorList>
            <person name="Lee J.-S."/>
            <person name="Kim H.S."/>
            <person name="Kim J.-S."/>
        </authorList>
    </citation>
    <scope>NUCLEOTIDE SEQUENCE [LARGE SCALE GENOMIC DNA]</scope>
    <source>
        <strain evidence="2 3">KCTC 23157</strain>
    </source>
</reference>
<proteinExistence type="predicted"/>
<evidence type="ECO:0000259" key="1">
    <source>
        <dbReference type="Pfam" id="PF12680"/>
    </source>
</evidence>
<dbReference type="RefSeq" id="WP_194105315.1">
    <property type="nucleotide sequence ID" value="NZ_JADFFM010000001.1"/>
</dbReference>
<keyword evidence="3" id="KW-1185">Reference proteome</keyword>
<feature type="domain" description="SnoaL-like" evidence="1">
    <location>
        <begin position="7"/>
        <end position="108"/>
    </location>
</feature>
<dbReference type="Pfam" id="PF12680">
    <property type="entry name" value="SnoaL_2"/>
    <property type="match status" value="1"/>
</dbReference>
<sequence length="156" mass="17494">MDNKQLIEKFYSAFAAGDAEGMVACYADDIEFEDPAFGWLKGRDAKNMWRMLSANNKGVKVTASNIAAKNETGSADWVAEYVFSRTGRKVVNHVHAEFEFKDGKIIKHTDTFNAWKWAGQALGMSGYLLGWSAFMKNKIRQQTKGLLAKYNAKHDG</sequence>
<dbReference type="Gene3D" id="3.10.450.50">
    <property type="match status" value="1"/>
</dbReference>
<dbReference type="Proteomes" id="UP000632774">
    <property type="component" value="Unassembled WGS sequence"/>
</dbReference>
<gene>
    <name evidence="2" type="ORF">IRJ18_06145</name>
</gene>
<evidence type="ECO:0000313" key="3">
    <source>
        <dbReference type="Proteomes" id="UP000632774"/>
    </source>
</evidence>
<dbReference type="EMBL" id="JADFFM010000001">
    <property type="protein sequence ID" value="MBE9665935.1"/>
    <property type="molecule type" value="Genomic_DNA"/>
</dbReference>
<dbReference type="InterPro" id="IPR037401">
    <property type="entry name" value="SnoaL-like"/>
</dbReference>
<evidence type="ECO:0000313" key="2">
    <source>
        <dbReference type="EMBL" id="MBE9665935.1"/>
    </source>
</evidence>
<protein>
    <submittedName>
        <fullName evidence="2">Nuclear transport factor 2 family protein</fullName>
    </submittedName>
</protein>
<dbReference type="SUPFAM" id="SSF54427">
    <property type="entry name" value="NTF2-like"/>
    <property type="match status" value="1"/>
</dbReference>